<dbReference type="InterPro" id="IPR011006">
    <property type="entry name" value="CheY-like_superfamily"/>
</dbReference>
<evidence type="ECO:0000256" key="12">
    <source>
        <dbReference type="SAM" id="Coils"/>
    </source>
</evidence>
<dbReference type="SMART" id="SM00448">
    <property type="entry name" value="REC"/>
    <property type="match status" value="1"/>
</dbReference>
<comment type="similarity">
    <text evidence="2">In the N-terminal section; belongs to the phytochrome family.</text>
</comment>
<keyword evidence="13" id="KW-0472">Membrane</keyword>
<dbReference type="GO" id="GO:0005524">
    <property type="term" value="F:ATP binding"/>
    <property type="evidence" value="ECO:0007669"/>
    <property type="project" value="UniProtKB-KW"/>
</dbReference>
<keyword evidence="7" id="KW-0418">Kinase</keyword>
<evidence type="ECO:0000256" key="7">
    <source>
        <dbReference type="ARBA" id="ARBA00022777"/>
    </source>
</evidence>
<dbReference type="Gene3D" id="3.30.565.10">
    <property type="entry name" value="Histidine kinase-like ATPase, C-terminal domain"/>
    <property type="match status" value="1"/>
</dbReference>
<keyword evidence="4 11" id="KW-0597">Phosphoprotein</keyword>
<evidence type="ECO:0000259" key="15">
    <source>
        <dbReference type="PROSITE" id="PS50110"/>
    </source>
</evidence>
<evidence type="ECO:0000256" key="10">
    <source>
        <dbReference type="ARBA" id="ARBA00074306"/>
    </source>
</evidence>
<dbReference type="RefSeq" id="WP_155113295.1">
    <property type="nucleotide sequence ID" value="NZ_WMIB01000018.1"/>
</dbReference>
<dbReference type="InterPro" id="IPR005467">
    <property type="entry name" value="His_kinase_dom"/>
</dbReference>
<dbReference type="SUPFAM" id="SSF55781">
    <property type="entry name" value="GAF domain-like"/>
    <property type="match status" value="1"/>
</dbReference>
<dbReference type="Gene3D" id="1.10.287.130">
    <property type="match status" value="1"/>
</dbReference>
<dbReference type="EMBL" id="WMIB01000018">
    <property type="protein sequence ID" value="MTH54784.1"/>
    <property type="molecule type" value="Genomic_DNA"/>
</dbReference>
<name>A0A7X2S6X3_9BACI</name>
<evidence type="ECO:0000313" key="17">
    <source>
        <dbReference type="Proteomes" id="UP000434639"/>
    </source>
</evidence>
<keyword evidence="6" id="KW-0547">Nucleotide-binding</keyword>
<dbReference type="Pfam" id="PF00512">
    <property type="entry name" value="HisKA"/>
    <property type="match status" value="1"/>
</dbReference>
<dbReference type="Pfam" id="PF05227">
    <property type="entry name" value="CHASE3"/>
    <property type="match status" value="1"/>
</dbReference>
<evidence type="ECO:0000256" key="4">
    <source>
        <dbReference type="ARBA" id="ARBA00022553"/>
    </source>
</evidence>
<proteinExistence type="inferred from homology"/>
<keyword evidence="13" id="KW-1133">Transmembrane helix</keyword>
<dbReference type="InterPro" id="IPR001789">
    <property type="entry name" value="Sig_transdc_resp-reg_receiver"/>
</dbReference>
<evidence type="ECO:0000256" key="3">
    <source>
        <dbReference type="ARBA" id="ARBA00012438"/>
    </source>
</evidence>
<evidence type="ECO:0000256" key="9">
    <source>
        <dbReference type="ARBA" id="ARBA00023012"/>
    </source>
</evidence>
<evidence type="ECO:0000259" key="14">
    <source>
        <dbReference type="PROSITE" id="PS50109"/>
    </source>
</evidence>
<keyword evidence="5" id="KW-0808">Transferase</keyword>
<dbReference type="InterPro" id="IPR003018">
    <property type="entry name" value="GAF"/>
</dbReference>
<feature type="transmembrane region" description="Helical" evidence="13">
    <location>
        <begin position="12"/>
        <end position="31"/>
    </location>
</feature>
<reference evidence="16 17" key="1">
    <citation type="journal article" date="2017" name="Int. J. Syst. Evol. Microbiol.">
        <title>Bacillus mangrovi sp. nov., isolated from a sediment sample from a mangrove forest.</title>
        <authorList>
            <person name="Gupta V."/>
            <person name="Singh P.K."/>
            <person name="Korpole S."/>
            <person name="Tanuku N.R.S."/>
            <person name="Pinnaka A.K."/>
        </authorList>
    </citation>
    <scope>NUCLEOTIDE SEQUENCE [LARGE SCALE GENOMIC DNA]</scope>
    <source>
        <strain evidence="16 17">KCTC 33872</strain>
    </source>
</reference>
<evidence type="ECO:0000256" key="13">
    <source>
        <dbReference type="SAM" id="Phobius"/>
    </source>
</evidence>
<keyword evidence="17" id="KW-1185">Reference proteome</keyword>
<dbReference type="GO" id="GO:0009927">
    <property type="term" value="F:histidine phosphotransfer kinase activity"/>
    <property type="evidence" value="ECO:0007669"/>
    <property type="project" value="TreeGrafter"/>
</dbReference>
<dbReference type="Pfam" id="PF00072">
    <property type="entry name" value="Response_reg"/>
    <property type="match status" value="1"/>
</dbReference>
<dbReference type="Gene3D" id="6.10.340.10">
    <property type="match status" value="1"/>
</dbReference>
<dbReference type="InterPro" id="IPR007891">
    <property type="entry name" value="CHASE3"/>
</dbReference>
<sequence length="883" mass="97883">MKIGIRNKILFGYAVIIVCLVASILLISSQISQMQKQRNYIINHDLQVFNLTGQVENALLEMQTSQRGFALTGNADYSAAYKLSKSKLEDDYSELNELISDNRSQQDRLQEIKVSIDNWTDNTSEPLLRLKENGRDGDIEAFYARNPDTADIQSVRDKFNAFRNTELSLTKQRAQSLDSQNQNLRFTMYGLMLLTIVLAGAIGLAISKSIVSTVQEVIRNIRAMTSGGTLSRRLNVRTNDEIKELAMATNSLLDVMEDRSWVQTGINEVNTQNQGLSSMEPLGDTFLKNLASLTGSAMGVFYVKDGDRFVKRAGFAAGKDAAESFLPGEGIAGQAAADQKIVCINSGTDLQLITSSLGNINPKGLLAAPIIYKKNTIALIELFSIHEYEPKHIELLEALSESMGLTINSVLGQMEIKRLLAESQAMTEELQTQSEELQTQSEELQMQSEELQMINEQLESRSEDAEDKSKELEQAKEELEAQAKQLIASSKYKSEFLANMSHELRTPLNSILILSEMLAENTGRKLASEEKEFAEIIHSSGQDLLNLIDEILDLSKVESGKLEVHFSEVNTDGIPEYIERNFSHVASQKGLYLKMEKSPHVPDLVYTDEKRLNQIIKNLLSNAIKFTSEGGITVKLDRSPEDMVTLTVIDTGIGIPKDKHELIFEAFQQGDGATVRKYGGTGLGLSICRELAKLLGGGIALESQEGKGSTFTLTFPVNPDLSELPEEQRVQYEAAAAAEVTAVKEELAANMAEGEMQSFKGKNVLIVDDDHRNIFVLETALKNEGMNVTSAENGRQCLDILAKAQQTPDIILMDIMMPIMDGYETMKAIRQERLMTDVPIIALTAKAMKNDREKCIEAGASDYISKPLKIEQLLSAMRVWLTA</sequence>
<protein>
    <recommendedName>
        <fullName evidence="10">Circadian input-output histidine kinase CikA</fullName>
        <ecNumber evidence="3">2.7.13.3</ecNumber>
    </recommendedName>
</protein>
<dbReference type="Pfam" id="PF02518">
    <property type="entry name" value="HATPase_c"/>
    <property type="match status" value="1"/>
</dbReference>
<dbReference type="PROSITE" id="PS50110">
    <property type="entry name" value="RESPONSE_REGULATORY"/>
    <property type="match status" value="1"/>
</dbReference>
<feature type="modified residue" description="4-aspartylphosphate" evidence="11">
    <location>
        <position position="814"/>
    </location>
</feature>
<dbReference type="CDD" id="cd00082">
    <property type="entry name" value="HisKA"/>
    <property type="match status" value="1"/>
</dbReference>
<evidence type="ECO:0000256" key="6">
    <source>
        <dbReference type="ARBA" id="ARBA00022741"/>
    </source>
</evidence>
<evidence type="ECO:0000256" key="5">
    <source>
        <dbReference type="ARBA" id="ARBA00022679"/>
    </source>
</evidence>
<dbReference type="Proteomes" id="UP000434639">
    <property type="component" value="Unassembled WGS sequence"/>
</dbReference>
<evidence type="ECO:0000256" key="8">
    <source>
        <dbReference type="ARBA" id="ARBA00022840"/>
    </source>
</evidence>
<accession>A0A7X2S6X3</accession>
<feature type="coiled-coil region" evidence="12">
    <location>
        <begin position="416"/>
        <end position="489"/>
    </location>
</feature>
<evidence type="ECO:0000313" key="16">
    <source>
        <dbReference type="EMBL" id="MTH54784.1"/>
    </source>
</evidence>
<keyword evidence="8" id="KW-0067">ATP-binding</keyword>
<dbReference type="SUPFAM" id="SSF47384">
    <property type="entry name" value="Homodimeric domain of signal transducing histidine kinase"/>
    <property type="match status" value="1"/>
</dbReference>
<gene>
    <name evidence="16" type="ORF">GKZ89_15375</name>
</gene>
<dbReference type="CDD" id="cd19410">
    <property type="entry name" value="HK9-like_sensor"/>
    <property type="match status" value="1"/>
</dbReference>
<dbReference type="InterPro" id="IPR003661">
    <property type="entry name" value="HisK_dim/P_dom"/>
</dbReference>
<dbReference type="InterPro" id="IPR036890">
    <property type="entry name" value="HATPase_C_sf"/>
</dbReference>
<dbReference type="SUPFAM" id="SSF52172">
    <property type="entry name" value="CheY-like"/>
    <property type="match status" value="1"/>
</dbReference>
<dbReference type="Gene3D" id="3.30.450.40">
    <property type="match status" value="1"/>
</dbReference>
<feature type="domain" description="Histidine kinase" evidence="14">
    <location>
        <begin position="499"/>
        <end position="719"/>
    </location>
</feature>
<dbReference type="PRINTS" id="PR00344">
    <property type="entry name" value="BCTRLSENSOR"/>
</dbReference>
<keyword evidence="13" id="KW-0812">Transmembrane</keyword>
<comment type="caution">
    <text evidence="16">The sequence shown here is derived from an EMBL/GenBank/DDBJ whole genome shotgun (WGS) entry which is preliminary data.</text>
</comment>
<evidence type="ECO:0000256" key="1">
    <source>
        <dbReference type="ARBA" id="ARBA00000085"/>
    </source>
</evidence>
<dbReference type="CDD" id="cd16922">
    <property type="entry name" value="HATPase_EvgS-ArcB-TorS-like"/>
    <property type="match status" value="1"/>
</dbReference>
<dbReference type="PANTHER" id="PTHR43047:SF72">
    <property type="entry name" value="OSMOSENSING HISTIDINE PROTEIN KINASE SLN1"/>
    <property type="match status" value="1"/>
</dbReference>
<dbReference type="SUPFAM" id="SSF55874">
    <property type="entry name" value="ATPase domain of HSP90 chaperone/DNA topoisomerase II/histidine kinase"/>
    <property type="match status" value="1"/>
</dbReference>
<organism evidence="16 17">
    <name type="scientific">Metabacillus mangrovi</name>
    <dbReference type="NCBI Taxonomy" id="1491830"/>
    <lineage>
        <taxon>Bacteria</taxon>
        <taxon>Bacillati</taxon>
        <taxon>Bacillota</taxon>
        <taxon>Bacilli</taxon>
        <taxon>Bacillales</taxon>
        <taxon>Bacillaceae</taxon>
        <taxon>Metabacillus</taxon>
    </lineage>
</organism>
<dbReference type="FunFam" id="3.30.565.10:FF:000010">
    <property type="entry name" value="Sensor histidine kinase RcsC"/>
    <property type="match status" value="1"/>
</dbReference>
<dbReference type="EC" id="2.7.13.3" evidence="3"/>
<keyword evidence="9" id="KW-0902">Two-component regulatory system</keyword>
<dbReference type="PANTHER" id="PTHR43047">
    <property type="entry name" value="TWO-COMPONENT HISTIDINE PROTEIN KINASE"/>
    <property type="match status" value="1"/>
</dbReference>
<dbReference type="CDD" id="cd06225">
    <property type="entry name" value="HAMP"/>
    <property type="match status" value="1"/>
</dbReference>
<evidence type="ECO:0000256" key="11">
    <source>
        <dbReference type="PROSITE-ProRule" id="PRU00169"/>
    </source>
</evidence>
<dbReference type="CDD" id="cd17546">
    <property type="entry name" value="REC_hyHK_CKI1_RcsC-like"/>
    <property type="match status" value="1"/>
</dbReference>
<dbReference type="GO" id="GO:0005886">
    <property type="term" value="C:plasma membrane"/>
    <property type="evidence" value="ECO:0007669"/>
    <property type="project" value="TreeGrafter"/>
</dbReference>
<dbReference type="SMART" id="SM00388">
    <property type="entry name" value="HisKA"/>
    <property type="match status" value="1"/>
</dbReference>
<keyword evidence="12" id="KW-0175">Coiled coil</keyword>
<comment type="catalytic activity">
    <reaction evidence="1">
        <text>ATP + protein L-histidine = ADP + protein N-phospho-L-histidine.</text>
        <dbReference type="EC" id="2.7.13.3"/>
    </reaction>
</comment>
<dbReference type="OrthoDB" id="9790669at2"/>
<dbReference type="Pfam" id="PF13185">
    <property type="entry name" value="GAF_2"/>
    <property type="match status" value="1"/>
</dbReference>
<dbReference type="InterPro" id="IPR029016">
    <property type="entry name" value="GAF-like_dom_sf"/>
</dbReference>
<dbReference type="SMART" id="SM00387">
    <property type="entry name" value="HATPase_c"/>
    <property type="match status" value="1"/>
</dbReference>
<dbReference type="InterPro" id="IPR003594">
    <property type="entry name" value="HATPase_dom"/>
</dbReference>
<dbReference type="Gene3D" id="3.40.50.2300">
    <property type="match status" value="1"/>
</dbReference>
<feature type="transmembrane region" description="Helical" evidence="13">
    <location>
        <begin position="186"/>
        <end position="206"/>
    </location>
</feature>
<dbReference type="InterPro" id="IPR036097">
    <property type="entry name" value="HisK_dim/P_sf"/>
</dbReference>
<evidence type="ECO:0000256" key="2">
    <source>
        <dbReference type="ARBA" id="ARBA00006402"/>
    </source>
</evidence>
<feature type="domain" description="Response regulatory" evidence="15">
    <location>
        <begin position="763"/>
        <end position="881"/>
    </location>
</feature>
<dbReference type="InterPro" id="IPR004358">
    <property type="entry name" value="Sig_transdc_His_kin-like_C"/>
</dbReference>
<dbReference type="AlphaFoldDB" id="A0A7X2S6X3"/>
<dbReference type="GO" id="GO:0000155">
    <property type="term" value="F:phosphorelay sensor kinase activity"/>
    <property type="evidence" value="ECO:0007669"/>
    <property type="project" value="InterPro"/>
</dbReference>
<dbReference type="PROSITE" id="PS50109">
    <property type="entry name" value="HIS_KIN"/>
    <property type="match status" value="1"/>
</dbReference>